<feature type="chain" id="PRO_5016355612" evidence="2">
    <location>
        <begin position="27"/>
        <end position="199"/>
    </location>
</feature>
<feature type="transmembrane region" description="Helical" evidence="1">
    <location>
        <begin position="98"/>
        <end position="115"/>
    </location>
</feature>
<feature type="signal peptide" evidence="2">
    <location>
        <begin position="1"/>
        <end position="26"/>
    </location>
</feature>
<comment type="caution">
    <text evidence="3">The sequence shown here is derived from an EMBL/GenBank/DDBJ whole genome shotgun (WGS) entry which is preliminary data.</text>
</comment>
<protein>
    <submittedName>
        <fullName evidence="3">Urease accessory protein</fullName>
    </submittedName>
</protein>
<feature type="transmembrane region" description="Helical" evidence="1">
    <location>
        <begin position="69"/>
        <end position="92"/>
    </location>
</feature>
<keyword evidence="2" id="KW-0732">Signal</keyword>
<feature type="transmembrane region" description="Helical" evidence="1">
    <location>
        <begin position="41"/>
        <end position="62"/>
    </location>
</feature>
<dbReference type="Proteomes" id="UP000249130">
    <property type="component" value="Unassembled WGS sequence"/>
</dbReference>
<proteinExistence type="predicted"/>
<sequence>MRTLRDLASPATVVAVLLLATSAASAHVGSTPHVHGFADGVVHPLLGLDHVAAMLAVGLWSATLGGRAMLAVPAAFVGLLIVGALLGAHAVAVPGVEPVITASVIVLGLLVALKVRLPMSPATMLVGLFGLFHGLAHGAEMPAAASPLAYGLGFVVATVLLHAAGVGAGLVLGRGALQPATRFAGASVAALGLAIAVLG</sequence>
<dbReference type="EMBL" id="NPEX01000106">
    <property type="protein sequence ID" value="RAI43113.1"/>
    <property type="molecule type" value="Genomic_DNA"/>
</dbReference>
<dbReference type="AlphaFoldDB" id="A0A327KZM6"/>
<keyword evidence="1" id="KW-1133">Transmembrane helix</keyword>
<evidence type="ECO:0000313" key="3">
    <source>
        <dbReference type="EMBL" id="RAI43113.1"/>
    </source>
</evidence>
<evidence type="ECO:0000256" key="1">
    <source>
        <dbReference type="SAM" id="Phobius"/>
    </source>
</evidence>
<dbReference type="OrthoDB" id="9808192at2"/>
<accession>A0A327KZM6</accession>
<keyword evidence="1" id="KW-0812">Transmembrane</keyword>
<dbReference type="Pfam" id="PF04955">
    <property type="entry name" value="HupE_UreJ"/>
    <property type="match status" value="1"/>
</dbReference>
<feature type="transmembrane region" description="Helical" evidence="1">
    <location>
        <begin position="122"/>
        <end position="139"/>
    </location>
</feature>
<dbReference type="PIRSF" id="PIRSF016919">
    <property type="entry name" value="HupE_UreJ"/>
    <property type="match status" value="1"/>
</dbReference>
<organism evidence="3 4">
    <name type="scientific">Rhodoplanes roseus</name>
    <dbReference type="NCBI Taxonomy" id="29409"/>
    <lineage>
        <taxon>Bacteria</taxon>
        <taxon>Pseudomonadati</taxon>
        <taxon>Pseudomonadota</taxon>
        <taxon>Alphaproteobacteria</taxon>
        <taxon>Hyphomicrobiales</taxon>
        <taxon>Nitrobacteraceae</taxon>
        <taxon>Rhodoplanes</taxon>
    </lineage>
</organism>
<keyword evidence="1" id="KW-0472">Membrane</keyword>
<gene>
    <name evidence="3" type="ORF">CH341_16015</name>
</gene>
<feature type="transmembrane region" description="Helical" evidence="1">
    <location>
        <begin position="151"/>
        <end position="173"/>
    </location>
</feature>
<evidence type="ECO:0000313" key="4">
    <source>
        <dbReference type="Proteomes" id="UP000249130"/>
    </source>
</evidence>
<evidence type="ECO:0000256" key="2">
    <source>
        <dbReference type="SAM" id="SignalP"/>
    </source>
</evidence>
<keyword evidence="4" id="KW-1185">Reference proteome</keyword>
<name>A0A327KZM6_9BRAD</name>
<dbReference type="InterPro" id="IPR007038">
    <property type="entry name" value="HupE_UreJ"/>
</dbReference>
<reference evidence="3 4" key="1">
    <citation type="submission" date="2017-07" db="EMBL/GenBank/DDBJ databases">
        <title>Draft Genome Sequences of Select Purple Nonsulfur Bacteria.</title>
        <authorList>
            <person name="Lasarre B."/>
            <person name="Mckinlay J.B."/>
        </authorList>
    </citation>
    <scope>NUCLEOTIDE SEQUENCE [LARGE SCALE GENOMIC DNA]</scope>
    <source>
        <strain evidence="3 4">DSM 5909</strain>
    </source>
</reference>
<feature type="transmembrane region" description="Helical" evidence="1">
    <location>
        <begin position="180"/>
        <end position="198"/>
    </location>
</feature>